<dbReference type="Gene3D" id="3.30.70.890">
    <property type="entry name" value="GHMP kinase, C-terminal domain"/>
    <property type="match status" value="1"/>
</dbReference>
<dbReference type="InterPro" id="IPR006203">
    <property type="entry name" value="GHMP_knse_ATP-bd_CS"/>
</dbReference>
<evidence type="ECO:0000256" key="2">
    <source>
        <dbReference type="ARBA" id="ARBA00022490"/>
    </source>
</evidence>
<feature type="region of interest" description="Disordered" evidence="12">
    <location>
        <begin position="18"/>
        <end position="38"/>
    </location>
</feature>
<dbReference type="Pfam" id="PF08544">
    <property type="entry name" value="GHMP_kinases_C"/>
    <property type="match status" value="1"/>
</dbReference>
<dbReference type="PANTHER" id="PTHR10457:SF7">
    <property type="entry name" value="GALACTOKINASE-RELATED"/>
    <property type="match status" value="1"/>
</dbReference>
<dbReference type="FunFam" id="3.30.70.890:FF:000001">
    <property type="entry name" value="Galactokinase"/>
    <property type="match status" value="1"/>
</dbReference>
<evidence type="ECO:0000256" key="5">
    <source>
        <dbReference type="ARBA" id="ARBA00022741"/>
    </source>
</evidence>
<evidence type="ECO:0000259" key="14">
    <source>
        <dbReference type="Pfam" id="PF08544"/>
    </source>
</evidence>
<feature type="domain" description="GHMP kinase C-terminal" evidence="14">
    <location>
        <begin position="313"/>
        <end position="391"/>
    </location>
</feature>
<evidence type="ECO:0000259" key="15">
    <source>
        <dbReference type="Pfam" id="PF10509"/>
    </source>
</evidence>
<dbReference type="Gene3D" id="3.30.230.10">
    <property type="match status" value="1"/>
</dbReference>
<dbReference type="FunFam" id="3.30.230.10:FF:000017">
    <property type="entry name" value="Galactokinase"/>
    <property type="match status" value="1"/>
</dbReference>
<evidence type="ECO:0000256" key="3">
    <source>
        <dbReference type="ARBA" id="ARBA00022679"/>
    </source>
</evidence>
<dbReference type="InterPro" id="IPR000705">
    <property type="entry name" value="Galactokinase"/>
</dbReference>
<dbReference type="Pfam" id="PF00288">
    <property type="entry name" value="GHMP_kinases_N"/>
    <property type="match status" value="1"/>
</dbReference>
<keyword evidence="10" id="KW-0119">Carbohydrate metabolism</keyword>
<keyword evidence="4" id="KW-0479">Metal-binding</keyword>
<dbReference type="InterPro" id="IPR013750">
    <property type="entry name" value="GHMP_kinase_C_dom"/>
</dbReference>
<comment type="caution">
    <text evidence="16">The sequence shown here is derived from an EMBL/GenBank/DDBJ whole genome shotgun (WGS) entry which is preliminary data.</text>
</comment>
<dbReference type="Proteomes" id="UP000614410">
    <property type="component" value="Unassembled WGS sequence"/>
</dbReference>
<feature type="compositionally biased region" description="Basic residues" evidence="12">
    <location>
        <begin position="20"/>
        <end position="29"/>
    </location>
</feature>
<evidence type="ECO:0000256" key="6">
    <source>
        <dbReference type="ARBA" id="ARBA00022777"/>
    </source>
</evidence>
<dbReference type="InterPro" id="IPR006206">
    <property type="entry name" value="Mevalonate/galactokinase"/>
</dbReference>
<dbReference type="EMBL" id="JAEKNN010000016">
    <property type="protein sequence ID" value="MBJ7608471.1"/>
    <property type="molecule type" value="Genomic_DNA"/>
</dbReference>
<accession>A0A934KFB4</accession>
<dbReference type="PIRSF" id="PIRSF000530">
    <property type="entry name" value="Galactokinase"/>
    <property type="match status" value="1"/>
</dbReference>
<keyword evidence="3 16" id="KW-0808">Transferase</keyword>
<organism evidence="16 17">
    <name type="scientific">Candidatus Amunia macphersoniae</name>
    <dbReference type="NCBI Taxonomy" id="3127014"/>
    <lineage>
        <taxon>Bacteria</taxon>
        <taxon>Bacillati</taxon>
        <taxon>Candidatus Dormiibacterota</taxon>
        <taxon>Candidatus Dormibacteria</taxon>
        <taxon>Candidatus Aeolococcales</taxon>
        <taxon>Candidatus Aeolococcaceae</taxon>
        <taxon>Candidatus Amunia</taxon>
    </lineage>
</organism>
<evidence type="ECO:0000256" key="12">
    <source>
        <dbReference type="SAM" id="MobiDB-lite"/>
    </source>
</evidence>
<sequence>MRRTVPRRGRNRTLISERRLHQRGYRQHHNGGVSGRSGRDAVAASAFHDLTGRSPAGVWVAPGRLNLIGDHTDYNDGLVLPVAIDRSAALAVGLRHDQMIRCVSLQVSGEHRTRLTEVAPGGVAGWAGCLLGTLWALRAAGVAVPGLDLVVDSDIPIGGGLSSSAALEVATAIAVTELTGQGIDLVDLARCCQKGENAIVGAPTGIMDQVAVLAGRRGHAVFLDCRTLAHELVTLEPERASLALLVLDTAVRHDNSTPGYRARRQESSRAAAALGVDSLRDATRTAVDTRLEGDLQRRARHVVSENDRVAQTVELLRGGRLADIGRLLDQSHTSLRDDYDVSCAELDLAVQAARDAGAVGARMTGAGFGGCAIALTPIDRTEAVAVAVGAAFAAAGHPAPTVFSAAPADGARRLS</sequence>
<evidence type="ECO:0000259" key="13">
    <source>
        <dbReference type="Pfam" id="PF00288"/>
    </source>
</evidence>
<dbReference type="GO" id="GO:0005524">
    <property type="term" value="F:ATP binding"/>
    <property type="evidence" value="ECO:0007669"/>
    <property type="project" value="UniProtKB-UniRule"/>
</dbReference>
<dbReference type="InterPro" id="IPR020568">
    <property type="entry name" value="Ribosomal_Su5_D2-typ_SF"/>
</dbReference>
<keyword evidence="5" id="KW-0547">Nucleotide-binding</keyword>
<name>A0A934KFB4_9BACT</name>
<evidence type="ECO:0000256" key="7">
    <source>
        <dbReference type="ARBA" id="ARBA00022840"/>
    </source>
</evidence>
<dbReference type="PROSITE" id="PS00106">
    <property type="entry name" value="GALACTOKINASE"/>
    <property type="match status" value="1"/>
</dbReference>
<dbReference type="PRINTS" id="PR00473">
    <property type="entry name" value="GALCTOKINASE"/>
</dbReference>
<dbReference type="GO" id="GO:0046872">
    <property type="term" value="F:metal ion binding"/>
    <property type="evidence" value="ECO:0007669"/>
    <property type="project" value="UniProtKB-KW"/>
</dbReference>
<dbReference type="PANTHER" id="PTHR10457">
    <property type="entry name" value="MEVALONATE KINASE/GALACTOKINASE"/>
    <property type="match status" value="1"/>
</dbReference>
<dbReference type="InterPro" id="IPR036554">
    <property type="entry name" value="GHMP_kinase_C_sf"/>
</dbReference>
<dbReference type="GO" id="GO:0004335">
    <property type="term" value="F:galactokinase activity"/>
    <property type="evidence" value="ECO:0007669"/>
    <property type="project" value="UniProtKB-UniRule"/>
</dbReference>
<keyword evidence="7" id="KW-0067">ATP-binding</keyword>
<dbReference type="InterPro" id="IPR019539">
    <property type="entry name" value="GalKase_N"/>
</dbReference>
<dbReference type="SUPFAM" id="SSF55060">
    <property type="entry name" value="GHMP Kinase, C-terminal domain"/>
    <property type="match status" value="1"/>
</dbReference>
<gene>
    <name evidence="16" type="primary">galK</name>
    <name evidence="16" type="ORF">JF887_03435</name>
</gene>
<dbReference type="SUPFAM" id="SSF54211">
    <property type="entry name" value="Ribosomal protein S5 domain 2-like"/>
    <property type="match status" value="1"/>
</dbReference>
<keyword evidence="9" id="KW-0299">Galactose metabolism</keyword>
<dbReference type="GO" id="GO:0006012">
    <property type="term" value="P:galactose metabolic process"/>
    <property type="evidence" value="ECO:0007669"/>
    <property type="project" value="UniProtKB-UniRule"/>
</dbReference>
<dbReference type="PRINTS" id="PR00959">
    <property type="entry name" value="MEVGALKINASE"/>
</dbReference>
<dbReference type="InterPro" id="IPR019741">
    <property type="entry name" value="Galactokinase_CS"/>
</dbReference>
<keyword evidence="6" id="KW-0418">Kinase</keyword>
<dbReference type="InterPro" id="IPR014721">
    <property type="entry name" value="Ribsml_uS5_D2-typ_fold_subgr"/>
</dbReference>
<feature type="domain" description="Galactokinase N-terminal" evidence="15">
    <location>
        <begin position="46"/>
        <end position="93"/>
    </location>
</feature>
<evidence type="ECO:0000256" key="1">
    <source>
        <dbReference type="ARBA" id="ARBA00006566"/>
    </source>
</evidence>
<dbReference type="EC" id="2.7.1.6" evidence="11"/>
<evidence type="ECO:0000256" key="9">
    <source>
        <dbReference type="ARBA" id="ARBA00023144"/>
    </source>
</evidence>
<proteinExistence type="inferred from homology"/>
<evidence type="ECO:0000313" key="17">
    <source>
        <dbReference type="Proteomes" id="UP000614410"/>
    </source>
</evidence>
<evidence type="ECO:0000313" key="16">
    <source>
        <dbReference type="EMBL" id="MBJ7608471.1"/>
    </source>
</evidence>
<evidence type="ECO:0000256" key="10">
    <source>
        <dbReference type="ARBA" id="ARBA00023277"/>
    </source>
</evidence>
<reference evidence="16 17" key="1">
    <citation type="submission" date="2020-10" db="EMBL/GenBank/DDBJ databases">
        <title>Ca. Dormibacterota MAGs.</title>
        <authorList>
            <person name="Montgomery K."/>
        </authorList>
    </citation>
    <scope>NUCLEOTIDE SEQUENCE [LARGE SCALE GENOMIC DNA]</scope>
    <source>
        <strain evidence="16">Mitchell_Peninsula_5</strain>
    </source>
</reference>
<dbReference type="NCBIfam" id="TIGR00131">
    <property type="entry name" value="gal_kin"/>
    <property type="match status" value="1"/>
</dbReference>
<dbReference type="PROSITE" id="PS00627">
    <property type="entry name" value="GHMP_KINASES_ATP"/>
    <property type="match status" value="1"/>
</dbReference>
<dbReference type="InterPro" id="IPR006204">
    <property type="entry name" value="GHMP_kinase_N_dom"/>
</dbReference>
<keyword evidence="8" id="KW-0460">Magnesium</keyword>
<dbReference type="Pfam" id="PF10509">
    <property type="entry name" value="GalKase_gal_bdg"/>
    <property type="match status" value="1"/>
</dbReference>
<comment type="similarity">
    <text evidence="1">Belongs to the GHMP kinase family. GalK subfamily.</text>
</comment>
<evidence type="ECO:0000256" key="4">
    <source>
        <dbReference type="ARBA" id="ARBA00022723"/>
    </source>
</evidence>
<feature type="domain" description="GHMP kinase N-terminal" evidence="13">
    <location>
        <begin position="133"/>
        <end position="215"/>
    </location>
</feature>
<evidence type="ECO:0000256" key="11">
    <source>
        <dbReference type="NCBIfam" id="TIGR00131"/>
    </source>
</evidence>
<dbReference type="GO" id="GO:0005829">
    <property type="term" value="C:cytosol"/>
    <property type="evidence" value="ECO:0007669"/>
    <property type="project" value="TreeGrafter"/>
</dbReference>
<evidence type="ECO:0000256" key="8">
    <source>
        <dbReference type="ARBA" id="ARBA00022842"/>
    </source>
</evidence>
<dbReference type="AlphaFoldDB" id="A0A934KFB4"/>
<keyword evidence="2" id="KW-0963">Cytoplasm</keyword>
<protein>
    <recommendedName>
        <fullName evidence="11">Galactokinase</fullName>
        <ecNumber evidence="11">2.7.1.6</ecNumber>
    </recommendedName>
</protein>